<protein>
    <submittedName>
        <fullName evidence="1">Uncharacterized protein</fullName>
    </submittedName>
</protein>
<organism evidence="1 2">
    <name type="scientific">Bradyrhizobium iriomotense</name>
    <dbReference type="NCBI Taxonomy" id="441950"/>
    <lineage>
        <taxon>Bacteria</taxon>
        <taxon>Pseudomonadati</taxon>
        <taxon>Pseudomonadota</taxon>
        <taxon>Alphaproteobacteria</taxon>
        <taxon>Hyphomicrobiales</taxon>
        <taxon>Nitrobacteraceae</taxon>
        <taxon>Bradyrhizobium</taxon>
    </lineage>
</organism>
<dbReference type="Proteomes" id="UP001156905">
    <property type="component" value="Unassembled WGS sequence"/>
</dbReference>
<proteinExistence type="predicted"/>
<keyword evidence="2" id="KW-1185">Reference proteome</keyword>
<comment type="caution">
    <text evidence="1">The sequence shown here is derived from an EMBL/GenBank/DDBJ whole genome shotgun (WGS) entry which is preliminary data.</text>
</comment>
<name>A0ABQ6B1M2_9BRAD</name>
<accession>A0ABQ6B1M2</accession>
<sequence length="69" mass="7909">MLTTWELVAAWAEVMAAAAIAPDANPVRDRKDTTHAFHVARCEFSPFDLRDITHLLFASRLIDAYRRHE</sequence>
<gene>
    <name evidence="1" type="ORF">GCM10007857_42960</name>
</gene>
<evidence type="ECO:0000313" key="2">
    <source>
        <dbReference type="Proteomes" id="UP001156905"/>
    </source>
</evidence>
<evidence type="ECO:0000313" key="1">
    <source>
        <dbReference type="EMBL" id="GLR87585.1"/>
    </source>
</evidence>
<reference evidence="2" key="1">
    <citation type="journal article" date="2019" name="Int. J. Syst. Evol. Microbiol.">
        <title>The Global Catalogue of Microorganisms (GCM) 10K type strain sequencing project: providing services to taxonomists for standard genome sequencing and annotation.</title>
        <authorList>
            <consortium name="The Broad Institute Genomics Platform"/>
            <consortium name="The Broad Institute Genome Sequencing Center for Infectious Disease"/>
            <person name="Wu L."/>
            <person name="Ma J."/>
        </authorList>
    </citation>
    <scope>NUCLEOTIDE SEQUENCE [LARGE SCALE GENOMIC DNA]</scope>
    <source>
        <strain evidence="2">NBRC 102520</strain>
    </source>
</reference>
<dbReference type="EMBL" id="BSOW01000015">
    <property type="protein sequence ID" value="GLR87585.1"/>
    <property type="molecule type" value="Genomic_DNA"/>
</dbReference>